<protein>
    <submittedName>
        <fullName evidence="1">Uncharacterized protein</fullName>
    </submittedName>
</protein>
<gene>
    <name evidence="1" type="ORF">A2672_00525</name>
</gene>
<dbReference type="AlphaFoldDB" id="A0A1G2QY03"/>
<dbReference type="Proteomes" id="UP000178065">
    <property type="component" value="Unassembled WGS sequence"/>
</dbReference>
<accession>A0A1G2QY03</accession>
<reference evidence="1 2" key="1">
    <citation type="journal article" date="2016" name="Nat. Commun.">
        <title>Thousands of microbial genomes shed light on interconnected biogeochemical processes in an aquifer system.</title>
        <authorList>
            <person name="Anantharaman K."/>
            <person name="Brown C.T."/>
            <person name="Hug L.A."/>
            <person name="Sharon I."/>
            <person name="Castelle C.J."/>
            <person name="Probst A.J."/>
            <person name="Thomas B.C."/>
            <person name="Singh A."/>
            <person name="Wilkins M.J."/>
            <person name="Karaoz U."/>
            <person name="Brodie E.L."/>
            <person name="Williams K.H."/>
            <person name="Hubbard S.S."/>
            <person name="Banfield J.F."/>
        </authorList>
    </citation>
    <scope>NUCLEOTIDE SEQUENCE [LARGE SCALE GENOMIC DNA]</scope>
</reference>
<proteinExistence type="predicted"/>
<sequence>MKLIKKISRLEVKRCFAITPYIRKYGIASVRSNKIPSRAKYLVGLNKAKRDVLKTSEAKLDRTRGLATSKKRLHAYNTLDWYIGTVSTKEVGAWKRAGGLPFDWTRGSLARTAKLVEVGLREGSKKIRKRSKRAIPGIIAFKDIIKKDKYLLPILFKSGLGTNGRKGLPKMKADIDDGNMRAIALTISGAKTLKAYIGMPPKNS</sequence>
<dbReference type="STRING" id="1802448.A2672_00525"/>
<dbReference type="EMBL" id="MHTT01000013">
    <property type="protein sequence ID" value="OHA65505.1"/>
    <property type="molecule type" value="Genomic_DNA"/>
</dbReference>
<name>A0A1G2QY03_9BACT</name>
<comment type="caution">
    <text evidence="1">The sequence shown here is derived from an EMBL/GenBank/DDBJ whole genome shotgun (WGS) entry which is preliminary data.</text>
</comment>
<evidence type="ECO:0000313" key="1">
    <source>
        <dbReference type="EMBL" id="OHA65505.1"/>
    </source>
</evidence>
<organism evidence="1 2">
    <name type="scientific">Candidatus Wildermuthbacteria bacterium RIFCSPHIGHO2_01_FULL_49_22b</name>
    <dbReference type="NCBI Taxonomy" id="1802448"/>
    <lineage>
        <taxon>Bacteria</taxon>
        <taxon>Candidatus Wildermuthiibacteriota</taxon>
    </lineage>
</organism>
<evidence type="ECO:0000313" key="2">
    <source>
        <dbReference type="Proteomes" id="UP000178065"/>
    </source>
</evidence>